<evidence type="ECO:0000313" key="2">
    <source>
        <dbReference type="Proteomes" id="UP001469365"/>
    </source>
</evidence>
<gene>
    <name evidence="1" type="ORF">WMW72_27430</name>
</gene>
<dbReference type="Proteomes" id="UP001469365">
    <property type="component" value="Unassembled WGS sequence"/>
</dbReference>
<name>A0ABU9DU56_9BACL</name>
<dbReference type="EMBL" id="JBBPCC010000022">
    <property type="protein sequence ID" value="MEK8131643.1"/>
    <property type="molecule type" value="Genomic_DNA"/>
</dbReference>
<organism evidence="1 2">
    <name type="scientific">Paenibacillus filicis</name>
    <dbReference type="NCBI Taxonomy" id="669464"/>
    <lineage>
        <taxon>Bacteria</taxon>
        <taxon>Bacillati</taxon>
        <taxon>Bacillota</taxon>
        <taxon>Bacilli</taxon>
        <taxon>Bacillales</taxon>
        <taxon>Paenibacillaceae</taxon>
        <taxon>Paenibacillus</taxon>
    </lineage>
</organism>
<keyword evidence="2" id="KW-1185">Reference proteome</keyword>
<accession>A0ABU9DU56</accession>
<dbReference type="RefSeq" id="WP_341418776.1">
    <property type="nucleotide sequence ID" value="NZ_JBBPCC010000022.1"/>
</dbReference>
<comment type="caution">
    <text evidence="1">The sequence shown here is derived from an EMBL/GenBank/DDBJ whole genome shotgun (WGS) entry which is preliminary data.</text>
</comment>
<sequence length="53" mass="6125">MNRLTERSDRQPGYTLCVTDYLTKPTDRSTISTGGGWLVRQWRQEKRAGGRKP</sequence>
<evidence type="ECO:0000313" key="1">
    <source>
        <dbReference type="EMBL" id="MEK8131643.1"/>
    </source>
</evidence>
<proteinExistence type="predicted"/>
<reference evidence="1 2" key="1">
    <citation type="submission" date="2024-04" db="EMBL/GenBank/DDBJ databases">
        <title>draft genome sequnece of Paenibacillus filicis.</title>
        <authorList>
            <person name="Kim D.-U."/>
        </authorList>
    </citation>
    <scope>NUCLEOTIDE SEQUENCE [LARGE SCALE GENOMIC DNA]</scope>
    <source>
        <strain evidence="1 2">KACC14197</strain>
    </source>
</reference>
<protein>
    <submittedName>
        <fullName evidence="1">Uncharacterized protein</fullName>
    </submittedName>
</protein>